<evidence type="ECO:0000256" key="1">
    <source>
        <dbReference type="SAM" id="MobiDB-lite"/>
    </source>
</evidence>
<gene>
    <name evidence="2" type="ORF">OFUS_LOCUS8674</name>
</gene>
<name>A0A8S4NMI4_OWEFU</name>
<dbReference type="AlphaFoldDB" id="A0A8S4NMI4"/>
<reference evidence="2" key="1">
    <citation type="submission" date="2022-03" db="EMBL/GenBank/DDBJ databases">
        <authorList>
            <person name="Martin C."/>
        </authorList>
    </citation>
    <scope>NUCLEOTIDE SEQUENCE</scope>
</reference>
<dbReference type="EMBL" id="CAIIXF020000004">
    <property type="protein sequence ID" value="CAH1782201.1"/>
    <property type="molecule type" value="Genomic_DNA"/>
</dbReference>
<dbReference type="Proteomes" id="UP000749559">
    <property type="component" value="Unassembled WGS sequence"/>
</dbReference>
<protein>
    <submittedName>
        <fullName evidence="2">Uncharacterized protein</fullName>
    </submittedName>
</protein>
<sequence>TTAAQTTTTAAPTTTTATPTTTTAAPTTTTAAPTTAPTTTTATPLLCPRLNISSASKGIREGKKCAEVRGGRVKCKKGVCEEGASCMCDPPNKNKSKCYCRLTVAPATITTTATLLQCPNSDRNSSNKEIREGRKCAEVRSSLAKCRKGTCEEGTSCMCDPPIGGKSKCYCRSSEPENA</sequence>
<keyword evidence="3" id="KW-1185">Reference proteome</keyword>
<organism evidence="2 3">
    <name type="scientific">Owenia fusiformis</name>
    <name type="common">Polychaete worm</name>
    <dbReference type="NCBI Taxonomy" id="6347"/>
    <lineage>
        <taxon>Eukaryota</taxon>
        <taxon>Metazoa</taxon>
        <taxon>Spiralia</taxon>
        <taxon>Lophotrochozoa</taxon>
        <taxon>Annelida</taxon>
        <taxon>Polychaeta</taxon>
        <taxon>Sedentaria</taxon>
        <taxon>Canalipalpata</taxon>
        <taxon>Sabellida</taxon>
        <taxon>Oweniida</taxon>
        <taxon>Oweniidae</taxon>
        <taxon>Owenia</taxon>
    </lineage>
</organism>
<evidence type="ECO:0000313" key="3">
    <source>
        <dbReference type="Proteomes" id="UP000749559"/>
    </source>
</evidence>
<feature type="region of interest" description="Disordered" evidence="1">
    <location>
        <begin position="1"/>
        <end position="43"/>
    </location>
</feature>
<proteinExistence type="predicted"/>
<evidence type="ECO:0000313" key="2">
    <source>
        <dbReference type="EMBL" id="CAH1782201.1"/>
    </source>
</evidence>
<feature type="non-terminal residue" evidence="2">
    <location>
        <position position="179"/>
    </location>
</feature>
<comment type="caution">
    <text evidence="2">The sequence shown here is derived from an EMBL/GenBank/DDBJ whole genome shotgun (WGS) entry which is preliminary data.</text>
</comment>
<accession>A0A8S4NMI4</accession>